<dbReference type="GO" id="GO:0016020">
    <property type="term" value="C:membrane"/>
    <property type="evidence" value="ECO:0007669"/>
    <property type="project" value="UniProtKB-SubCell"/>
</dbReference>
<keyword evidence="5 6" id="KW-0472">Membrane</keyword>
<comment type="similarity">
    <text evidence="2">Belongs to the major facilitator superfamily. Sugar transporter (TC 2.A.1.1) family.</text>
</comment>
<feature type="transmembrane region" description="Helical" evidence="6">
    <location>
        <begin position="107"/>
        <end position="128"/>
    </location>
</feature>
<evidence type="ECO:0000256" key="1">
    <source>
        <dbReference type="ARBA" id="ARBA00004141"/>
    </source>
</evidence>
<evidence type="ECO:0000259" key="7">
    <source>
        <dbReference type="PROSITE" id="PS50850"/>
    </source>
</evidence>
<dbReference type="PANTHER" id="PTHR48022">
    <property type="entry name" value="PLASTIDIC GLUCOSE TRANSPORTER 4"/>
    <property type="match status" value="1"/>
</dbReference>
<feature type="transmembrane region" description="Helical" evidence="6">
    <location>
        <begin position="243"/>
        <end position="261"/>
    </location>
</feature>
<evidence type="ECO:0000256" key="5">
    <source>
        <dbReference type="ARBA" id="ARBA00023136"/>
    </source>
</evidence>
<reference evidence="8" key="1">
    <citation type="submission" date="2022-07" db="EMBL/GenBank/DDBJ databases">
        <title>Taxonomy of Aspergillus series Nigri: significant species reduction supported by multi-species coalescent approaches.</title>
        <authorList>
            <person name="Bian C."/>
            <person name="Kusuya Y."/>
            <person name="Sklenar F."/>
            <person name="D'hooge E."/>
            <person name="Yaguchi T."/>
            <person name="Takahashi H."/>
            <person name="Hubka V."/>
        </authorList>
    </citation>
    <scope>NUCLEOTIDE SEQUENCE</scope>
    <source>
        <strain evidence="8">IFM 56815</strain>
    </source>
</reference>
<dbReference type="SUPFAM" id="SSF103473">
    <property type="entry name" value="MFS general substrate transporter"/>
    <property type="match status" value="1"/>
</dbReference>
<dbReference type="Pfam" id="PF00083">
    <property type="entry name" value="Sugar_tr"/>
    <property type="match status" value="1"/>
</dbReference>
<keyword evidence="3 6" id="KW-0812">Transmembrane</keyword>
<evidence type="ECO:0000256" key="3">
    <source>
        <dbReference type="ARBA" id="ARBA00022692"/>
    </source>
</evidence>
<evidence type="ECO:0000313" key="9">
    <source>
        <dbReference type="Proteomes" id="UP001144157"/>
    </source>
</evidence>
<gene>
    <name evidence="8" type="ORF">AtubIFM56815_009583</name>
</gene>
<dbReference type="InterPro" id="IPR020846">
    <property type="entry name" value="MFS_dom"/>
</dbReference>
<feature type="transmembrane region" description="Helical" evidence="6">
    <location>
        <begin position="273"/>
        <end position="292"/>
    </location>
</feature>
<feature type="transmembrane region" description="Helical" evidence="6">
    <location>
        <begin position="174"/>
        <end position="191"/>
    </location>
</feature>
<evidence type="ECO:0000256" key="4">
    <source>
        <dbReference type="ARBA" id="ARBA00022989"/>
    </source>
</evidence>
<dbReference type="PANTHER" id="PTHR48022:SF11">
    <property type="entry name" value="MONOSACCHARIDE TRANSPORTER (HXT8), PUTATIVE (AFU_ORTHOLOGUE AFUA_2G08120)-RELATED"/>
    <property type="match status" value="1"/>
</dbReference>
<keyword evidence="4 6" id="KW-1133">Transmembrane helix</keyword>
<dbReference type="InterPro" id="IPR036259">
    <property type="entry name" value="MFS_trans_sf"/>
</dbReference>
<feature type="transmembrane region" description="Helical" evidence="6">
    <location>
        <begin position="203"/>
        <end position="222"/>
    </location>
</feature>
<evidence type="ECO:0000256" key="6">
    <source>
        <dbReference type="SAM" id="Phobius"/>
    </source>
</evidence>
<dbReference type="Proteomes" id="UP001144157">
    <property type="component" value="Unassembled WGS sequence"/>
</dbReference>
<proteinExistence type="inferred from homology"/>
<dbReference type="AlphaFoldDB" id="A0A9W6EKL4"/>
<dbReference type="InterPro" id="IPR005828">
    <property type="entry name" value="MFS_sugar_transport-like"/>
</dbReference>
<comment type="caution">
    <text evidence="8">The sequence shown here is derived from an EMBL/GenBank/DDBJ whole genome shotgun (WGS) entry which is preliminary data.</text>
</comment>
<dbReference type="GO" id="GO:0005351">
    <property type="term" value="F:carbohydrate:proton symporter activity"/>
    <property type="evidence" value="ECO:0007669"/>
    <property type="project" value="TreeGrafter"/>
</dbReference>
<comment type="subcellular location">
    <subcellularLocation>
        <location evidence="1">Membrane</location>
        <topology evidence="1">Multi-pass membrane protein</topology>
    </subcellularLocation>
</comment>
<protein>
    <recommendedName>
        <fullName evidence="7">Major facilitator superfamily (MFS) profile domain-containing protein</fullName>
    </recommendedName>
</protein>
<name>A0A9W6EKL4_ASPTU</name>
<feature type="domain" description="Major facilitator superfamily (MFS) profile" evidence="7">
    <location>
        <begin position="1"/>
        <end position="296"/>
    </location>
</feature>
<feature type="transmembrane region" description="Helical" evidence="6">
    <location>
        <begin position="20"/>
        <end position="42"/>
    </location>
</feature>
<sequence length="342" mass="38679">MASNWIGYACSYAPYGPVQWRLPLGIQVPWGVIMFFGLITFMPDSPRHLIRKGKVEQAQVQYKRIRRGVPADELQQEFAAMVAQIEYEKEREITSYKDIFRLFRRRALVSITVQTMTSLTGVNVIQYYQTTLYKSLGIDSHTILALAAVYGTVAFIFNCLTTKYLTDQWGRRKMLLSGLGGIIIVEIYAAVMQREFQNTDNRVGKGFAILGIYLFVVAYYGMLNSTTWLYGAEVLPIALRSKVMGLAAASHFIVNVAITEAGPSAFANIGENYYYVFVACTVFFFTVAYFYFPETKQRTLEEIAASFGDKVITSDKRGDGEDEDPDAKCNSERVEVVYDERA</sequence>
<dbReference type="InterPro" id="IPR050360">
    <property type="entry name" value="MFS_Sugar_Transporters"/>
</dbReference>
<evidence type="ECO:0000313" key="8">
    <source>
        <dbReference type="EMBL" id="GLA85347.1"/>
    </source>
</evidence>
<dbReference type="PROSITE" id="PS50850">
    <property type="entry name" value="MFS"/>
    <property type="match status" value="1"/>
</dbReference>
<accession>A0A9W6EKL4</accession>
<dbReference type="Gene3D" id="1.20.1250.20">
    <property type="entry name" value="MFS general substrate transporter like domains"/>
    <property type="match status" value="1"/>
</dbReference>
<evidence type="ECO:0000256" key="2">
    <source>
        <dbReference type="ARBA" id="ARBA00010992"/>
    </source>
</evidence>
<organism evidence="8 9">
    <name type="scientific">Aspergillus tubingensis</name>
    <dbReference type="NCBI Taxonomy" id="5068"/>
    <lineage>
        <taxon>Eukaryota</taxon>
        <taxon>Fungi</taxon>
        <taxon>Dikarya</taxon>
        <taxon>Ascomycota</taxon>
        <taxon>Pezizomycotina</taxon>
        <taxon>Eurotiomycetes</taxon>
        <taxon>Eurotiomycetidae</taxon>
        <taxon>Eurotiales</taxon>
        <taxon>Aspergillaceae</taxon>
        <taxon>Aspergillus</taxon>
        <taxon>Aspergillus subgen. Circumdati</taxon>
    </lineage>
</organism>
<feature type="transmembrane region" description="Helical" evidence="6">
    <location>
        <begin position="140"/>
        <end position="162"/>
    </location>
</feature>
<dbReference type="EMBL" id="BRPE01000006">
    <property type="protein sequence ID" value="GLA85347.1"/>
    <property type="molecule type" value="Genomic_DNA"/>
</dbReference>